<dbReference type="KEGG" id="ptm:GSPATT00038803001"/>
<evidence type="ECO:0000313" key="3">
    <source>
        <dbReference type="Proteomes" id="UP000000600"/>
    </source>
</evidence>
<keyword evidence="1" id="KW-0472">Membrane</keyword>
<dbReference type="EMBL" id="CT868132">
    <property type="protein sequence ID" value="CAK72846.1"/>
    <property type="molecule type" value="Genomic_DNA"/>
</dbReference>
<dbReference type="GeneID" id="5026027"/>
<feature type="transmembrane region" description="Helical" evidence="1">
    <location>
        <begin position="25"/>
        <end position="45"/>
    </location>
</feature>
<protein>
    <submittedName>
        <fullName evidence="2">Uncharacterized protein</fullName>
    </submittedName>
</protein>
<evidence type="ECO:0000256" key="1">
    <source>
        <dbReference type="SAM" id="Phobius"/>
    </source>
</evidence>
<dbReference type="HOGENOM" id="CLU_2547457_0_0_1"/>
<keyword evidence="1" id="KW-0812">Transmembrane</keyword>
<dbReference type="Proteomes" id="UP000000600">
    <property type="component" value="Unassembled WGS sequence"/>
</dbReference>
<reference evidence="2 3" key="1">
    <citation type="journal article" date="2006" name="Nature">
        <title>Global trends of whole-genome duplications revealed by the ciliate Paramecium tetraurelia.</title>
        <authorList>
            <consortium name="Genoscope"/>
            <person name="Aury J.-M."/>
            <person name="Jaillon O."/>
            <person name="Duret L."/>
            <person name="Noel B."/>
            <person name="Jubin C."/>
            <person name="Porcel B.M."/>
            <person name="Segurens B."/>
            <person name="Daubin V."/>
            <person name="Anthouard V."/>
            <person name="Aiach N."/>
            <person name="Arnaiz O."/>
            <person name="Billaut A."/>
            <person name="Beisson J."/>
            <person name="Blanc I."/>
            <person name="Bouhouche K."/>
            <person name="Camara F."/>
            <person name="Duharcourt S."/>
            <person name="Guigo R."/>
            <person name="Gogendeau D."/>
            <person name="Katinka M."/>
            <person name="Keller A.-M."/>
            <person name="Kissmehl R."/>
            <person name="Klotz C."/>
            <person name="Koll F."/>
            <person name="Le Moue A."/>
            <person name="Lepere C."/>
            <person name="Malinsky S."/>
            <person name="Nowacki M."/>
            <person name="Nowak J.K."/>
            <person name="Plattner H."/>
            <person name="Poulain J."/>
            <person name="Ruiz F."/>
            <person name="Serrano V."/>
            <person name="Zagulski M."/>
            <person name="Dessen P."/>
            <person name="Betermier M."/>
            <person name="Weissenbach J."/>
            <person name="Scarpelli C."/>
            <person name="Schachter V."/>
            <person name="Sperling L."/>
            <person name="Meyer E."/>
            <person name="Cohen J."/>
            <person name="Wincker P."/>
        </authorList>
    </citation>
    <scope>NUCLEOTIDE SEQUENCE [LARGE SCALE GENOMIC DNA]</scope>
    <source>
        <strain evidence="2 3">Stock d4-2</strain>
    </source>
</reference>
<accession>A0CPX9</accession>
<organism evidence="2 3">
    <name type="scientific">Paramecium tetraurelia</name>
    <dbReference type="NCBI Taxonomy" id="5888"/>
    <lineage>
        <taxon>Eukaryota</taxon>
        <taxon>Sar</taxon>
        <taxon>Alveolata</taxon>
        <taxon>Ciliophora</taxon>
        <taxon>Intramacronucleata</taxon>
        <taxon>Oligohymenophorea</taxon>
        <taxon>Peniculida</taxon>
        <taxon>Parameciidae</taxon>
        <taxon>Paramecium</taxon>
    </lineage>
</organism>
<dbReference type="RefSeq" id="XP_001440243.1">
    <property type="nucleotide sequence ID" value="XM_001440206.1"/>
</dbReference>
<name>A0CPX9_PARTE</name>
<proteinExistence type="predicted"/>
<sequence>MSQSERQNFYTINHFFQVSSIKADLPFSSIVISILSLINIYYTFLMNQQIDCQERQNYQFRLENPAVIGIDLRNDKDYTIWVN</sequence>
<keyword evidence="1" id="KW-1133">Transmembrane helix</keyword>
<dbReference type="AlphaFoldDB" id="A0CPX9"/>
<gene>
    <name evidence="2" type="ORF">GSPATT00038803001</name>
</gene>
<evidence type="ECO:0000313" key="2">
    <source>
        <dbReference type="EMBL" id="CAK72846.1"/>
    </source>
</evidence>
<keyword evidence="3" id="KW-1185">Reference proteome</keyword>
<dbReference type="InParanoid" id="A0CPX9"/>